<feature type="chain" id="PRO_5003980761" evidence="1">
    <location>
        <begin position="34"/>
        <end position="232"/>
    </location>
</feature>
<dbReference type="Gene3D" id="2.40.128.20">
    <property type="match status" value="1"/>
</dbReference>
<feature type="signal peptide" evidence="1">
    <location>
        <begin position="1"/>
        <end position="33"/>
    </location>
</feature>
<name>L7LQV5_RHIPC</name>
<reference evidence="2" key="2">
    <citation type="journal article" date="2015" name="J. Proteomics">
        <title>Sexual differences in the sialomes of the zebra tick, Rhipicephalus pulchellus.</title>
        <authorList>
            <person name="Tan A.W."/>
            <person name="Francischetti I.M."/>
            <person name="Slovak M."/>
            <person name="Kini R.M."/>
            <person name="Ribeiro J.M."/>
        </authorList>
    </citation>
    <scope>NUCLEOTIDE SEQUENCE</scope>
    <source>
        <tissue evidence="2">Salivary gland</tissue>
    </source>
</reference>
<evidence type="ECO:0000313" key="2">
    <source>
        <dbReference type="EMBL" id="JAA53907.1"/>
    </source>
</evidence>
<accession>L7LQV5</accession>
<evidence type="ECO:0000256" key="1">
    <source>
        <dbReference type="SAM" id="SignalP"/>
    </source>
</evidence>
<proteinExistence type="evidence at transcript level"/>
<protein>
    <submittedName>
        <fullName evidence="2">Putative group i salivary lipocalin</fullName>
    </submittedName>
</protein>
<organism evidence="2">
    <name type="scientific">Rhipicephalus pulchellus</name>
    <name type="common">Yellow backed tick</name>
    <name type="synonym">Dermacentor pulchellus</name>
    <dbReference type="NCBI Taxonomy" id="72859"/>
    <lineage>
        <taxon>Eukaryota</taxon>
        <taxon>Metazoa</taxon>
        <taxon>Ecdysozoa</taxon>
        <taxon>Arthropoda</taxon>
        <taxon>Chelicerata</taxon>
        <taxon>Arachnida</taxon>
        <taxon>Acari</taxon>
        <taxon>Parasitiformes</taxon>
        <taxon>Ixodida</taxon>
        <taxon>Ixodoidea</taxon>
        <taxon>Ixodidae</taxon>
        <taxon>Rhipicephalinae</taxon>
        <taxon>Rhipicephalus</taxon>
        <taxon>Rhipicephalus</taxon>
    </lineage>
</organism>
<dbReference type="InterPro" id="IPR012674">
    <property type="entry name" value="Calycin"/>
</dbReference>
<dbReference type="EMBL" id="GACK01011127">
    <property type="protein sequence ID" value="JAA53907.1"/>
    <property type="molecule type" value="mRNA"/>
</dbReference>
<keyword evidence="1" id="KW-0732">Signal</keyword>
<dbReference type="AlphaFoldDB" id="L7LQV5"/>
<sequence>MQLKASEMISTRKDRAVTIFSLILFLSVRIAGADLPSNASEEHDSTTLPSYEDDYEYNLPQFLNTTERIWIYQIKLIPLLTSSTVIRWCQAYNTINITSNETYFSRSYIDNHRRNRTEIFHGNFKHEYPQESYDAMDFGSPGATPLQHHEEMIYQGLNNTCAIIMVTWRKNELIHFSFAKRDIAYELRVTQSTLENPARDCLKEFNDTARSHTSFSPYSPDCLTGLHNLPHT</sequence>
<reference evidence="2" key="1">
    <citation type="submission" date="2012-11" db="EMBL/GenBank/DDBJ databases">
        <authorList>
            <person name="Lucero-Rivera Y.E."/>
            <person name="Tovar-Ramirez D."/>
        </authorList>
    </citation>
    <scope>NUCLEOTIDE SEQUENCE</scope>
    <source>
        <tissue evidence="2">Salivary gland</tissue>
    </source>
</reference>